<dbReference type="OrthoDB" id="9181795at2"/>
<sequence>MIRFSLMARKACVVGLLGWLLVNPAVVAEEAIGRLFFTPERRQQLDRRREMNTLDKPQIATDATLTINGIVTRSSGKRTIWINGNPQPEDETANDLTVVAQRGNPGRVVVQSGASLATRARVGETVNLNTGEVNDLLNGGQVRVQPGSRTTK</sequence>
<protein>
    <submittedName>
        <fullName evidence="1">Uncharacterized protein</fullName>
    </submittedName>
</protein>
<name>A0A5S4ESU1_9PROT</name>
<dbReference type="EMBL" id="SWAD01000006">
    <property type="protein sequence ID" value="TMQ78495.1"/>
    <property type="molecule type" value="Genomic_DNA"/>
</dbReference>
<evidence type="ECO:0000313" key="1">
    <source>
        <dbReference type="EMBL" id="TMQ78495.1"/>
    </source>
</evidence>
<evidence type="ECO:0000313" key="2">
    <source>
        <dbReference type="Proteomes" id="UP000306324"/>
    </source>
</evidence>
<gene>
    <name evidence="1" type="ORF">ACCUM_1467</name>
</gene>
<organism evidence="1 2">
    <name type="scientific">Candidatus Accumulibacter phosphatis</name>
    <dbReference type="NCBI Taxonomy" id="327160"/>
    <lineage>
        <taxon>Bacteria</taxon>
        <taxon>Pseudomonadati</taxon>
        <taxon>Pseudomonadota</taxon>
        <taxon>Betaproteobacteria</taxon>
        <taxon>Candidatus Accumulibacter</taxon>
    </lineage>
</organism>
<reference evidence="1 2" key="1">
    <citation type="submission" date="2019-04" db="EMBL/GenBank/DDBJ databases">
        <title>A novel phosphate-accumulating bacterium identified in bioreactor for phosphate removal from wastewater.</title>
        <authorList>
            <person name="Kotlyarov R.Y."/>
            <person name="Beletsky A.V."/>
            <person name="Kallistova A.Y."/>
            <person name="Dorofeev A.G."/>
            <person name="Nikolaev Y.Y."/>
            <person name="Pimenov N.V."/>
            <person name="Ravin N.V."/>
            <person name="Mardanov A.V."/>
        </authorList>
    </citation>
    <scope>NUCLEOTIDE SEQUENCE [LARGE SCALE GENOMIC DNA]</scope>
    <source>
        <strain evidence="1 2">Bin19</strain>
    </source>
</reference>
<keyword evidence="2" id="KW-1185">Reference proteome</keyword>
<comment type="caution">
    <text evidence="1">The sequence shown here is derived from an EMBL/GenBank/DDBJ whole genome shotgun (WGS) entry which is preliminary data.</text>
</comment>
<accession>A0A5S4ESU1</accession>
<dbReference type="AlphaFoldDB" id="A0A5S4ESU1"/>
<dbReference type="Proteomes" id="UP000306324">
    <property type="component" value="Unassembled WGS sequence"/>
</dbReference>
<dbReference type="RefSeq" id="WP_046535485.1">
    <property type="nucleotide sequence ID" value="NZ_SWAD01000006.1"/>
</dbReference>
<proteinExistence type="predicted"/>